<reference evidence="1 2" key="1">
    <citation type="journal article" date="2005" name="Science">
        <title>Genome of the host-cell transforming parasite Theileria annulata compared with T. parva.</title>
        <authorList>
            <person name="Pain A."/>
            <person name="Renauld H."/>
            <person name="Berriman M."/>
            <person name="Murphy L."/>
            <person name="Yeats C.A."/>
            <person name="Weir W."/>
            <person name="Kerhornou A."/>
            <person name="Aslett M."/>
            <person name="Bishop R."/>
            <person name="Bouchier C."/>
            <person name="Cochet M."/>
            <person name="Coulson R.M.R."/>
            <person name="Cronin A."/>
            <person name="de Villiers E.P."/>
            <person name="Fraser A."/>
            <person name="Fosker N."/>
            <person name="Gardner M."/>
            <person name="Goble A."/>
            <person name="Griffiths-Jones S."/>
            <person name="Harris D.E."/>
            <person name="Katzer F."/>
            <person name="Larke N."/>
            <person name="Lord A."/>
            <person name="Maser P."/>
            <person name="McKellar S."/>
            <person name="Mooney P."/>
            <person name="Morton F."/>
            <person name="Nene V."/>
            <person name="O'Neil S."/>
            <person name="Price C."/>
            <person name="Quail M.A."/>
            <person name="Rabbinowitsch E."/>
            <person name="Rawlings N.D."/>
            <person name="Rutter S."/>
            <person name="Saunders D."/>
            <person name="Seeger K."/>
            <person name="Shah T."/>
            <person name="Squares R."/>
            <person name="Squares S."/>
            <person name="Tivey A."/>
            <person name="Walker A.R."/>
            <person name="Woodward J."/>
            <person name="Dobbelaere D.A.E."/>
            <person name="Langsley G."/>
            <person name="Rajandream M.A."/>
            <person name="McKeever D."/>
            <person name="Shiels B."/>
            <person name="Tait A."/>
            <person name="Barrell B.G."/>
            <person name="Hall N."/>
        </authorList>
    </citation>
    <scope>NUCLEOTIDE SEQUENCE [LARGE SCALE GENOMIC DNA]</scope>
    <source>
        <strain evidence="2">Ankara</strain>
    </source>
</reference>
<proteinExistence type="predicted"/>
<organism evidence="1 2">
    <name type="scientific">Theileria annulata</name>
    <dbReference type="NCBI Taxonomy" id="5874"/>
    <lineage>
        <taxon>Eukaryota</taxon>
        <taxon>Sar</taxon>
        <taxon>Alveolata</taxon>
        <taxon>Apicomplexa</taxon>
        <taxon>Aconoidasida</taxon>
        <taxon>Piroplasmida</taxon>
        <taxon>Theileriidae</taxon>
        <taxon>Theileria</taxon>
    </lineage>
</organism>
<gene>
    <name evidence="1" type="ORF">TA08965</name>
</gene>
<dbReference type="OrthoDB" id="360859at2759"/>
<name>Q4U9D2_THEAN</name>
<dbReference type="GeneID" id="3863147"/>
<accession>Q4U9D2</accession>
<dbReference type="OMA" id="WESFTAC"/>
<dbReference type="eggNOG" id="ENOG502R022">
    <property type="taxonomic scope" value="Eukaryota"/>
</dbReference>
<dbReference type="EMBL" id="CR940353">
    <property type="protein sequence ID" value="CAI76571.1"/>
    <property type="molecule type" value="Genomic_DNA"/>
</dbReference>
<dbReference type="RefSeq" id="XP_953196.1">
    <property type="nucleotide sequence ID" value="XM_948103.1"/>
</dbReference>
<evidence type="ECO:0000313" key="2">
    <source>
        <dbReference type="Proteomes" id="UP000001950"/>
    </source>
</evidence>
<protein>
    <submittedName>
        <fullName evidence="1">Uncharacterized protein</fullName>
    </submittedName>
</protein>
<dbReference type="Proteomes" id="UP000001950">
    <property type="component" value="Chromosome 4"/>
</dbReference>
<dbReference type="AlphaFoldDB" id="Q4U9D2"/>
<keyword evidence="2" id="KW-1185">Reference proteome</keyword>
<dbReference type="KEGG" id="tan:TA08965"/>
<dbReference type="SUPFAM" id="SSF101898">
    <property type="entry name" value="NHL repeat"/>
    <property type="match status" value="1"/>
</dbReference>
<evidence type="ECO:0000313" key="1">
    <source>
        <dbReference type="EMBL" id="CAI76571.1"/>
    </source>
</evidence>
<dbReference type="VEuPathDB" id="PiroplasmaDB:TA08965"/>
<dbReference type="InParanoid" id="Q4U9D2"/>
<sequence>MANWSSYSESFYKFLLENDFGNKRLNSYDNNILNQVIDGSCSNISVLRSEPKASCCNKDVLFSIPGNFYIFSYSCSDSLNDGCKIDSKHNILNFKLNNPKVIYKCAGNHISRRIQNFHTNSGNVKNNINTIPFEESNYTHSNISKYGKMAIPKSNLFKLLQLEVVNSMDSVCIYNSNKNKLNNFNEDYVDCTGFRGYSDNSFMVFMPSGVNNAGIKGLELVPEPLGADINLNVKEVLTIYPSCFFSYQKRNSEYFMDPYIPSDKIHKIESSWDGLTIKSNTFRGYNNIDSDSDSNISPNEYSKPTYNTVMDELDILELKADNKSIFSSTVYARNSVGISVFRYYYDDEWKVKTINNVSYTPEEKVYYISISPYLPDESAFLTTSNKLLIYDGNLGHETSTISLSNHVKEDNDIIQTACYGMDNNSLILGGNKLYILDKRSNEFSDLMLHVKSTITVTSGKWTERKYDVNNTKNNSKNQLGGRLSSFSNYWRRSKPSFWESFTACEVHPENNFILAAVFGTTNSILILDLRIPNTPLLDIPLPSTEFMGSRIRSIKWSCAGPESSLLVFSWRLKLPIVIEIQISSSVDSYSMIPNKKYSYKHFENADFNHDTLLVFNRANYINFLNVGQSEEDNDFPSYGPSIQTQKDYFELPIHATNESAMTNIFHGYLGLSMLKFKSNSINLCLAYTTSGRLLCIDLDNRKIILNKPKLGNENKGIDEIGFNDPNSFLCGFNIRVKKSGGIPLPTELCSNGFTSFTINKTENETKYNDFIGVNLSDVFIRIQEQRFLTNERYSNILINSIYLDDFKINKFNSKAILKGILSLNYPKDYDDGSIMSLSKYVSLYGKDNFNLTDVWNPLDNSLDYEYESEIDNPFSTFECCSCSALSQPINDPKDVENDEDGLLDLSNGGTICKNLIDKLRNEEPLMIDRGVANSFGDILLIQSNIGFKDNYQNDVEHITDCPSDEFLSIEVGEATNQVTSIPIVEEILSSWTNEHGDKSEPVKYPVLKRNVDDSDPMEMLKEHKRKQKQFISKIFDET</sequence>